<dbReference type="GO" id="GO:0004867">
    <property type="term" value="F:serine-type endopeptidase inhibitor activity"/>
    <property type="evidence" value="ECO:0007669"/>
    <property type="project" value="UniProtKB-KW"/>
</dbReference>
<feature type="domain" description="Serpin" evidence="4">
    <location>
        <begin position="390"/>
        <end position="756"/>
    </location>
</feature>
<dbReference type="Gene3D" id="2.30.39.10">
    <property type="entry name" value="Alpha-1-antitrypsin, domain 1"/>
    <property type="match status" value="3"/>
</dbReference>
<dbReference type="Gene3D" id="6.20.40.10">
    <property type="match status" value="1"/>
</dbReference>
<name>A0A084VH59_ANOSI</name>
<dbReference type="AlphaFoldDB" id="A0A084VH59"/>
<dbReference type="VEuPathDB" id="VectorBase:ASIC004521"/>
<dbReference type="SUPFAM" id="SSF56574">
    <property type="entry name" value="Serpins"/>
    <property type="match status" value="2"/>
</dbReference>
<gene>
    <name evidence="5" type="ORF">ZHAS_00004521</name>
</gene>
<evidence type="ECO:0000313" key="5">
    <source>
        <dbReference type="EMBL" id="KFB37303.1"/>
    </source>
</evidence>
<reference evidence="6" key="2">
    <citation type="submission" date="2020-05" db="UniProtKB">
        <authorList>
            <consortium name="EnsemblMetazoa"/>
        </authorList>
    </citation>
    <scope>IDENTIFICATION</scope>
</reference>
<dbReference type="STRING" id="74873.A0A084VH59"/>
<dbReference type="InterPro" id="IPR000215">
    <property type="entry name" value="Serpin_fam"/>
</dbReference>
<evidence type="ECO:0000256" key="2">
    <source>
        <dbReference type="ARBA" id="ARBA00022900"/>
    </source>
</evidence>
<dbReference type="PANTHER" id="PTHR11461">
    <property type="entry name" value="SERINE PROTEASE INHIBITOR, SERPIN"/>
    <property type="match status" value="1"/>
</dbReference>
<dbReference type="SMART" id="SM00093">
    <property type="entry name" value="SERPIN"/>
    <property type="match status" value="2"/>
</dbReference>
<dbReference type="Proteomes" id="UP000030765">
    <property type="component" value="Unassembled WGS sequence"/>
</dbReference>
<sequence>MIGVGGNSVLFRFELEIEVGNAIFAKEGTTFDPRYDKLAKDLYKSELKQLDFERDEAGSVRAINSWVNKETHGRISDIVSHISPETIMMIVNTLYFRGLWEETFQPMATKNRPFFPNGPAEGSIDVPMMGKSGCMPYYFWPEENIRVLGVPYKQNVTMYILMPTNSTRSSVQALQGKIDANTMNNLIAKMRMKSVTLLMPKMHVSNSISLKAVLEQLGAATLFQRDSAELTRLIQSRLGDDDPNSLLDELEDTKENAKKKLVMRANNCNTYEKIGIGRAACLKEDQCEWGGGTCVCCLQIDQEDDFRRRRRDTSVGMANENKTIMYVSEMLHKVDLTVNEVGTEGGAATATLIDRMSSQVTFHANGPFVMVIREETTRLPLFYGTVYNPKKDLEIQVGNAIFAQKGTTFDSPYNTLAKDLYKSELQQLDFEGNEAVAVQTINNWISNVTHRRIVDIVSHISPETSVLIVNTLYFRGLWEETFQPMATKNRPFFPNGPAEGPIDVPMMAKSGCMPYYFWPEETSVCSVCRTSRTSVQALQGTIDANTLNNLIAKMRMKSVNLIMPKMHASNAISLKEVLEQLGAPSMFNRDEADLFRLFRRWTNEDDRYEDSYGDLLGILQDTKENAIRRLQERNPNCTNYSNFGVGRSACYTGVCEWGAGTCVCCAVIDPKGDFRRRRRRLSPTNMEQERMKYINEMLHKVDLAITEVGTEEDRATATDIDRLSSQVTFHVNAPFLMVIREETTRLPLFYGTVYSP</sequence>
<protein>
    <submittedName>
        <fullName evidence="5 6">Serpin 4C</fullName>
    </submittedName>
</protein>
<dbReference type="InterPro" id="IPR036186">
    <property type="entry name" value="Serpin_sf"/>
</dbReference>
<dbReference type="InterPro" id="IPR042185">
    <property type="entry name" value="Serpin_sf_2"/>
</dbReference>
<dbReference type="OrthoDB" id="9518664at2759"/>
<dbReference type="Pfam" id="PF00079">
    <property type="entry name" value="Serpin"/>
    <property type="match status" value="4"/>
</dbReference>
<comment type="similarity">
    <text evidence="3">Belongs to the serpin family.</text>
</comment>
<dbReference type="InterPro" id="IPR023796">
    <property type="entry name" value="Serpin_dom"/>
</dbReference>
<evidence type="ECO:0000313" key="6">
    <source>
        <dbReference type="EnsemblMetazoa" id="ASIC004521-PA"/>
    </source>
</evidence>
<accession>A0A084VH59</accession>
<evidence type="ECO:0000313" key="7">
    <source>
        <dbReference type="Proteomes" id="UP000030765"/>
    </source>
</evidence>
<feature type="domain" description="Serpin" evidence="4">
    <location>
        <begin position="1"/>
        <end position="389"/>
    </location>
</feature>
<keyword evidence="1" id="KW-0646">Protease inhibitor</keyword>
<dbReference type="PANTHER" id="PTHR11461:SF342">
    <property type="entry name" value="SERINE PROTEASE INHIBITOR 28DC"/>
    <property type="match status" value="1"/>
</dbReference>
<dbReference type="InterPro" id="IPR042178">
    <property type="entry name" value="Serpin_sf_1"/>
</dbReference>
<keyword evidence="7" id="KW-1185">Reference proteome</keyword>
<dbReference type="Gene3D" id="2.10.310.10">
    <property type="entry name" value="Serpins superfamily"/>
    <property type="match status" value="1"/>
</dbReference>
<dbReference type="GO" id="GO:0005615">
    <property type="term" value="C:extracellular space"/>
    <property type="evidence" value="ECO:0007669"/>
    <property type="project" value="InterPro"/>
</dbReference>
<keyword evidence="2" id="KW-0722">Serine protease inhibitor</keyword>
<evidence type="ECO:0000259" key="4">
    <source>
        <dbReference type="SMART" id="SM00093"/>
    </source>
</evidence>
<dbReference type="EMBL" id="ATLV01013143">
    <property type="status" value="NOT_ANNOTATED_CDS"/>
    <property type="molecule type" value="Genomic_DNA"/>
</dbReference>
<dbReference type="Gene3D" id="3.30.497.10">
    <property type="entry name" value="Antithrombin, subunit I, domain 2"/>
    <property type="match status" value="2"/>
</dbReference>
<dbReference type="EMBL" id="KE524841">
    <property type="protein sequence ID" value="KFB37303.1"/>
    <property type="molecule type" value="Genomic_DNA"/>
</dbReference>
<evidence type="ECO:0000256" key="3">
    <source>
        <dbReference type="RuleBase" id="RU000411"/>
    </source>
</evidence>
<proteinExistence type="inferred from homology"/>
<evidence type="ECO:0000256" key="1">
    <source>
        <dbReference type="ARBA" id="ARBA00022690"/>
    </source>
</evidence>
<reference evidence="5 7" key="1">
    <citation type="journal article" date="2014" name="BMC Genomics">
        <title>Genome sequence of Anopheles sinensis provides insight into genetics basis of mosquito competence for malaria parasites.</title>
        <authorList>
            <person name="Zhou D."/>
            <person name="Zhang D."/>
            <person name="Ding G."/>
            <person name="Shi L."/>
            <person name="Hou Q."/>
            <person name="Ye Y."/>
            <person name="Xu Y."/>
            <person name="Zhou H."/>
            <person name="Xiong C."/>
            <person name="Li S."/>
            <person name="Yu J."/>
            <person name="Hong S."/>
            <person name="Yu X."/>
            <person name="Zou P."/>
            <person name="Chen C."/>
            <person name="Chang X."/>
            <person name="Wang W."/>
            <person name="Lv Y."/>
            <person name="Sun Y."/>
            <person name="Ma L."/>
            <person name="Shen B."/>
            <person name="Zhu C."/>
        </authorList>
    </citation>
    <scope>NUCLEOTIDE SEQUENCE [LARGE SCALE GENOMIC DNA]</scope>
</reference>
<organism evidence="5">
    <name type="scientific">Anopheles sinensis</name>
    <name type="common">Mosquito</name>
    <dbReference type="NCBI Taxonomy" id="74873"/>
    <lineage>
        <taxon>Eukaryota</taxon>
        <taxon>Metazoa</taxon>
        <taxon>Ecdysozoa</taxon>
        <taxon>Arthropoda</taxon>
        <taxon>Hexapoda</taxon>
        <taxon>Insecta</taxon>
        <taxon>Pterygota</taxon>
        <taxon>Neoptera</taxon>
        <taxon>Endopterygota</taxon>
        <taxon>Diptera</taxon>
        <taxon>Nematocera</taxon>
        <taxon>Culicoidea</taxon>
        <taxon>Culicidae</taxon>
        <taxon>Anophelinae</taxon>
        <taxon>Anopheles</taxon>
    </lineage>
</organism>
<dbReference type="EnsemblMetazoa" id="ASIC004521-RA">
    <property type="protein sequence ID" value="ASIC004521-PA"/>
    <property type="gene ID" value="ASIC004521"/>
</dbReference>
<dbReference type="VEuPathDB" id="VectorBase:ASIS022361"/>